<feature type="region of interest" description="Disordered" evidence="9">
    <location>
        <begin position="92"/>
        <end position="126"/>
    </location>
</feature>
<keyword evidence="6" id="KW-0539">Nucleus</keyword>
<evidence type="ECO:0000256" key="6">
    <source>
        <dbReference type="ARBA" id="ARBA00023242"/>
    </source>
</evidence>
<dbReference type="InterPro" id="IPR046347">
    <property type="entry name" value="bZIP_sf"/>
</dbReference>
<keyword evidence="12" id="KW-1185">Reference proteome</keyword>
<evidence type="ECO:0000256" key="4">
    <source>
        <dbReference type="ARBA" id="ARBA00023125"/>
    </source>
</evidence>
<reference evidence="11" key="2">
    <citation type="submission" date="2023-06" db="EMBL/GenBank/DDBJ databases">
        <authorList>
            <person name="Ma L."/>
            <person name="Liu K.-W."/>
            <person name="Li Z."/>
            <person name="Hsiao Y.-Y."/>
            <person name="Qi Y."/>
            <person name="Fu T."/>
            <person name="Tang G."/>
            <person name="Zhang D."/>
            <person name="Sun W.-H."/>
            <person name="Liu D.-K."/>
            <person name="Li Y."/>
            <person name="Chen G.-Z."/>
            <person name="Liu X.-D."/>
            <person name="Liao X.-Y."/>
            <person name="Jiang Y.-T."/>
            <person name="Yu X."/>
            <person name="Hao Y."/>
            <person name="Huang J."/>
            <person name="Zhao X.-W."/>
            <person name="Ke S."/>
            <person name="Chen Y.-Y."/>
            <person name="Wu W.-L."/>
            <person name="Hsu J.-L."/>
            <person name="Lin Y.-F."/>
            <person name="Huang M.-D."/>
            <person name="Li C.-Y."/>
            <person name="Huang L."/>
            <person name="Wang Z.-W."/>
            <person name="Zhao X."/>
            <person name="Zhong W.-Y."/>
            <person name="Peng D.-H."/>
            <person name="Ahmad S."/>
            <person name="Lan S."/>
            <person name="Zhang J.-S."/>
            <person name="Tsai W.-C."/>
            <person name="Van De Peer Y."/>
            <person name="Liu Z.-J."/>
        </authorList>
    </citation>
    <scope>NUCLEOTIDE SEQUENCE</scope>
    <source>
        <strain evidence="11">CP</strain>
        <tissue evidence="11">Leaves</tissue>
    </source>
</reference>
<evidence type="ECO:0000256" key="5">
    <source>
        <dbReference type="ARBA" id="ARBA00023163"/>
    </source>
</evidence>
<organism evidence="11 12">
    <name type="scientific">Acorus calamus</name>
    <name type="common">Sweet flag</name>
    <dbReference type="NCBI Taxonomy" id="4465"/>
    <lineage>
        <taxon>Eukaryota</taxon>
        <taxon>Viridiplantae</taxon>
        <taxon>Streptophyta</taxon>
        <taxon>Embryophyta</taxon>
        <taxon>Tracheophyta</taxon>
        <taxon>Spermatophyta</taxon>
        <taxon>Magnoliopsida</taxon>
        <taxon>Liliopsida</taxon>
        <taxon>Acoraceae</taxon>
        <taxon>Acorus</taxon>
    </lineage>
</organism>
<feature type="compositionally biased region" description="Polar residues" evidence="9">
    <location>
        <begin position="323"/>
        <end position="335"/>
    </location>
</feature>
<dbReference type="InterPro" id="IPR044759">
    <property type="entry name" value="bZIP_RF2"/>
</dbReference>
<evidence type="ECO:0000256" key="9">
    <source>
        <dbReference type="SAM" id="MobiDB-lite"/>
    </source>
</evidence>
<dbReference type="EMBL" id="JAUJYO010000007">
    <property type="protein sequence ID" value="KAK1312308.1"/>
    <property type="molecule type" value="Genomic_DNA"/>
</dbReference>
<reference evidence="11" key="1">
    <citation type="journal article" date="2023" name="Nat. Commun.">
        <title>Diploid and tetraploid genomes of Acorus and the evolution of monocots.</title>
        <authorList>
            <person name="Ma L."/>
            <person name="Liu K.W."/>
            <person name="Li Z."/>
            <person name="Hsiao Y.Y."/>
            <person name="Qi Y."/>
            <person name="Fu T."/>
            <person name="Tang G.D."/>
            <person name="Zhang D."/>
            <person name="Sun W.H."/>
            <person name="Liu D.K."/>
            <person name="Li Y."/>
            <person name="Chen G.Z."/>
            <person name="Liu X.D."/>
            <person name="Liao X.Y."/>
            <person name="Jiang Y.T."/>
            <person name="Yu X."/>
            <person name="Hao Y."/>
            <person name="Huang J."/>
            <person name="Zhao X.W."/>
            <person name="Ke S."/>
            <person name="Chen Y.Y."/>
            <person name="Wu W.L."/>
            <person name="Hsu J.L."/>
            <person name="Lin Y.F."/>
            <person name="Huang M.D."/>
            <person name="Li C.Y."/>
            <person name="Huang L."/>
            <person name="Wang Z.W."/>
            <person name="Zhao X."/>
            <person name="Zhong W.Y."/>
            <person name="Peng D.H."/>
            <person name="Ahmad S."/>
            <person name="Lan S."/>
            <person name="Zhang J.S."/>
            <person name="Tsai W.C."/>
            <person name="Van de Peer Y."/>
            <person name="Liu Z.J."/>
        </authorList>
    </citation>
    <scope>NUCLEOTIDE SEQUENCE</scope>
    <source>
        <strain evidence="11">CP</strain>
    </source>
</reference>
<dbReference type="PANTHER" id="PTHR13690">
    <property type="entry name" value="TRANSCRIPTION FACTOR POSF21-RELATED"/>
    <property type="match status" value="1"/>
</dbReference>
<evidence type="ECO:0000313" key="11">
    <source>
        <dbReference type="EMBL" id="KAK1312308.1"/>
    </source>
</evidence>
<dbReference type="GO" id="GO:0005634">
    <property type="term" value="C:nucleus"/>
    <property type="evidence" value="ECO:0007669"/>
    <property type="project" value="UniProtKB-SubCell"/>
</dbReference>
<comment type="caution">
    <text evidence="11">The sequence shown here is derived from an EMBL/GenBank/DDBJ whole genome shotgun (WGS) entry which is preliminary data.</text>
</comment>
<dbReference type="Proteomes" id="UP001180020">
    <property type="component" value="Unassembled WGS sequence"/>
</dbReference>
<feature type="compositionally biased region" description="Low complexity" evidence="9">
    <location>
        <begin position="343"/>
        <end position="357"/>
    </location>
</feature>
<dbReference type="Gene3D" id="1.20.5.170">
    <property type="match status" value="1"/>
</dbReference>
<gene>
    <name evidence="11" type="primary">RF2b</name>
    <name evidence="11" type="ORF">QJS10_CPA07g01297</name>
</gene>
<feature type="domain" description="BZIP" evidence="10">
    <location>
        <begin position="173"/>
        <end position="230"/>
    </location>
</feature>
<proteinExistence type="inferred from homology"/>
<comment type="subcellular location">
    <subcellularLocation>
        <location evidence="1">Nucleus</location>
    </subcellularLocation>
</comment>
<evidence type="ECO:0000259" key="10">
    <source>
        <dbReference type="PROSITE" id="PS50217"/>
    </source>
</evidence>
<keyword evidence="3" id="KW-0805">Transcription regulation</keyword>
<sequence length="357" mass="39224">MASPIMRGSDERPNPSSSSSALRLPHHRRAQSELAFRFSDDLDPFSSVSSIAVDEISAEASEDDLFSTYMDMEKIGCKLEDDGVVEGTPIASLTADDKKDGGGGDPVSAAATTADSRPRHRHSVSVDGSTVAATGVFADVAEAKKAMDAEKLAELAILDPKRVKRTDVFSISRILANRQSAARSKERKTRYISELERKVQTLQTEATTLSAQFTLFQRDTTGLNNENAELKLRLQVMEQQAHLRDALNDALMQEVNRLRIATGEIINPGEPFNLSMQNMPSYNPSFFSYPQHPFHNQLNLPPNIPNQPLLSQSHTLSEMMQQDPLSQMQGLSMSNRDPHQVKSEGSSISASESSSTF</sequence>
<accession>A0AAV9EJB0</accession>
<keyword evidence="8" id="KW-0175">Coiled coil</keyword>
<feature type="coiled-coil region" evidence="8">
    <location>
        <begin position="185"/>
        <end position="240"/>
    </location>
</feature>
<keyword evidence="4" id="KW-0238">DNA-binding</keyword>
<comment type="similarity">
    <text evidence="2">Belongs to the bZIP family.</text>
</comment>
<name>A0AAV9EJB0_ACOCL</name>
<dbReference type="PROSITE" id="PS50217">
    <property type="entry name" value="BZIP"/>
    <property type="match status" value="1"/>
</dbReference>
<evidence type="ECO:0000256" key="8">
    <source>
        <dbReference type="SAM" id="Coils"/>
    </source>
</evidence>
<feature type="region of interest" description="Disordered" evidence="9">
    <location>
        <begin position="323"/>
        <end position="357"/>
    </location>
</feature>
<dbReference type="GO" id="GO:0003677">
    <property type="term" value="F:DNA binding"/>
    <property type="evidence" value="ECO:0007669"/>
    <property type="project" value="UniProtKB-KW"/>
</dbReference>
<protein>
    <submittedName>
        <fullName evidence="11">Transcription factor RF2b</fullName>
    </submittedName>
</protein>
<dbReference type="CDD" id="cd14703">
    <property type="entry name" value="bZIP_plant_RF2"/>
    <property type="match status" value="1"/>
</dbReference>
<dbReference type="AlphaFoldDB" id="A0AAV9EJB0"/>
<dbReference type="FunFam" id="1.20.5.170:FF:000009">
    <property type="entry name" value="probable transcription factor PosF21"/>
    <property type="match status" value="1"/>
</dbReference>
<evidence type="ECO:0000313" key="12">
    <source>
        <dbReference type="Proteomes" id="UP001180020"/>
    </source>
</evidence>
<feature type="region of interest" description="Disordered" evidence="9">
    <location>
        <begin position="1"/>
        <end position="26"/>
    </location>
</feature>
<dbReference type="PANTHER" id="PTHR13690:SF103">
    <property type="entry name" value="BZIP TRANSCRIPTION FACTOR 18"/>
    <property type="match status" value="1"/>
</dbReference>
<dbReference type="SUPFAM" id="SSF57959">
    <property type="entry name" value="Leucine zipper domain"/>
    <property type="match status" value="1"/>
</dbReference>
<evidence type="ECO:0000256" key="7">
    <source>
        <dbReference type="ARBA" id="ARBA00054342"/>
    </source>
</evidence>
<evidence type="ECO:0000256" key="1">
    <source>
        <dbReference type="ARBA" id="ARBA00004123"/>
    </source>
</evidence>
<dbReference type="SMART" id="SM00338">
    <property type="entry name" value="BRLZ"/>
    <property type="match status" value="1"/>
</dbReference>
<keyword evidence="5" id="KW-0804">Transcription</keyword>
<comment type="function">
    <text evidence="7">Transcription factor probably involved in vascular development and shoot tissue organization. Binds to the DNA sequence 5'-CCGAGTGTGCCCCTGG-3' present in the promoter region Box II of the phloem-specific rice tungro bacilliform virus (RTBV) promoter. May regulate tissue-specific expression of the RTBV promoter and virus replication.</text>
</comment>
<evidence type="ECO:0000256" key="3">
    <source>
        <dbReference type="ARBA" id="ARBA00023015"/>
    </source>
</evidence>
<evidence type="ECO:0000256" key="2">
    <source>
        <dbReference type="ARBA" id="ARBA00007163"/>
    </source>
</evidence>
<dbReference type="GO" id="GO:0003700">
    <property type="term" value="F:DNA-binding transcription factor activity"/>
    <property type="evidence" value="ECO:0007669"/>
    <property type="project" value="InterPro"/>
</dbReference>
<dbReference type="InterPro" id="IPR004827">
    <property type="entry name" value="bZIP"/>
</dbReference>